<evidence type="ECO:0000313" key="3">
    <source>
        <dbReference type="EMBL" id="CAH7690610.1"/>
    </source>
</evidence>
<comment type="caution">
    <text evidence="3">The sequence shown here is derived from an EMBL/GenBank/DDBJ whole genome shotgun (WGS) entry which is preliminary data.</text>
</comment>
<feature type="compositionally biased region" description="Polar residues" evidence="1">
    <location>
        <begin position="133"/>
        <end position="157"/>
    </location>
</feature>
<gene>
    <name evidence="3" type="ORF">PPACK8108_LOCUS26013</name>
</gene>
<keyword evidence="4" id="KW-1185">Reference proteome</keyword>
<organism evidence="3 4">
    <name type="scientific">Phakopsora pachyrhizi</name>
    <name type="common">Asian soybean rust disease fungus</name>
    <dbReference type="NCBI Taxonomy" id="170000"/>
    <lineage>
        <taxon>Eukaryota</taxon>
        <taxon>Fungi</taxon>
        <taxon>Dikarya</taxon>
        <taxon>Basidiomycota</taxon>
        <taxon>Pucciniomycotina</taxon>
        <taxon>Pucciniomycetes</taxon>
        <taxon>Pucciniales</taxon>
        <taxon>Phakopsoraceae</taxon>
        <taxon>Phakopsora</taxon>
    </lineage>
</organism>
<evidence type="ECO:0000256" key="1">
    <source>
        <dbReference type="SAM" id="MobiDB-lite"/>
    </source>
</evidence>
<dbReference type="AlphaFoldDB" id="A0AAV0BT12"/>
<name>A0AAV0BT12_PHAPC</name>
<keyword evidence="2" id="KW-0732">Signal</keyword>
<feature type="region of interest" description="Disordered" evidence="1">
    <location>
        <begin position="131"/>
        <end position="157"/>
    </location>
</feature>
<feature type="signal peptide" evidence="2">
    <location>
        <begin position="1"/>
        <end position="19"/>
    </location>
</feature>
<dbReference type="EMBL" id="CALTRL010006350">
    <property type="protein sequence ID" value="CAH7690610.1"/>
    <property type="molecule type" value="Genomic_DNA"/>
</dbReference>
<accession>A0AAV0BT12</accession>
<feature type="chain" id="PRO_5043549840" evidence="2">
    <location>
        <begin position="20"/>
        <end position="583"/>
    </location>
</feature>
<dbReference type="Proteomes" id="UP001153365">
    <property type="component" value="Unassembled WGS sequence"/>
</dbReference>
<sequence>MPSIMLSFRLCLFIWLCQSQIFQDRGVQGFFSKVPFAEVGEYHSLDFASRNSRDFFNLQSNVHNNERNHKLSSAYPVNSDFSNHIPREYINWGANVISPLDEWLNHLDSAPNFQEATDFYHRNPWDFAPAEDSSFSGQNHQKQTYPQVGSSQDKKSSYNTIQPIHDGDLFGGNHPNFVPHFDEFRYSDSSFVAQPHQNFVIHHDERMIHYPAFHSFQNDLSFGSQISEIRNKSYKNQGWEVLNFIPVLSYHNSRSLNLGETIDNRRNSIDTENLIVGTSKKSMSEKAQSLAEAEESFREKKYLISILNNDFIRCSRKTALARMSSRSREMDVRYLKSIHEKAVDFMNQHSHKDRQANLRTKANFEKKDVAKINRLRKHVIFEYTLGIEWENSKFIKTAIFEFADKFKNYGNLTKHDGTSAHIAKISFLGIIIMKIIAKKYSHDPLSEVFGSDSNLLHYTESFWNCCFTNKGETNQALRDFFTSFGEKYPEEEIDRFLSTGLIQSCNIPEDIFSRIKTSITSNVDKPLILLFSWYFVLFRAMVYYPHLVFKKGYTPGNKLKTFIEGGIMYCFETGEKAEKKEWH</sequence>
<protein>
    <submittedName>
        <fullName evidence="3">Expressed protein</fullName>
    </submittedName>
</protein>
<evidence type="ECO:0000256" key="2">
    <source>
        <dbReference type="SAM" id="SignalP"/>
    </source>
</evidence>
<evidence type="ECO:0000313" key="4">
    <source>
        <dbReference type="Proteomes" id="UP001153365"/>
    </source>
</evidence>
<proteinExistence type="predicted"/>
<reference evidence="3" key="1">
    <citation type="submission" date="2022-06" db="EMBL/GenBank/DDBJ databases">
        <authorList>
            <consortium name="SYNGENTA / RWTH Aachen University"/>
        </authorList>
    </citation>
    <scope>NUCLEOTIDE SEQUENCE</scope>
</reference>